<keyword evidence="3" id="KW-0677">Repeat</keyword>
<reference evidence="5 6" key="1">
    <citation type="submission" date="2010-10" db="EMBL/GenBank/DDBJ databases">
        <title>Complete sequence of Frankia sp. EuI1c.</title>
        <authorList>
            <consortium name="US DOE Joint Genome Institute"/>
            <person name="Lucas S."/>
            <person name="Copeland A."/>
            <person name="Lapidus A."/>
            <person name="Cheng J.-F."/>
            <person name="Bruce D."/>
            <person name="Goodwin L."/>
            <person name="Pitluck S."/>
            <person name="Chertkov O."/>
            <person name="Detter J.C."/>
            <person name="Han C."/>
            <person name="Tapia R."/>
            <person name="Land M."/>
            <person name="Hauser L."/>
            <person name="Jeffries C."/>
            <person name="Kyrpides N."/>
            <person name="Ivanova N."/>
            <person name="Mikhailova N."/>
            <person name="Beauchemin N."/>
            <person name="Sen A."/>
            <person name="Sur S.A."/>
            <person name="Gtari M."/>
            <person name="Wall L."/>
            <person name="Tisa L."/>
            <person name="Woyke T."/>
        </authorList>
    </citation>
    <scope>NUCLEOTIDE SEQUENCE [LARGE SCALE GENOMIC DNA]</scope>
    <source>
        <strain evidence="6">DSM 45817 / CECT 9037 / EuI1c</strain>
    </source>
</reference>
<keyword evidence="4" id="KW-0802">TPR repeat</keyword>
<accession>E3IZ83</accession>
<dbReference type="InterPro" id="IPR033891">
    <property type="entry name" value="TTC38"/>
</dbReference>
<dbReference type="SUPFAM" id="SSF48452">
    <property type="entry name" value="TPR-like"/>
    <property type="match status" value="1"/>
</dbReference>
<name>E3IZ83_PSEI1</name>
<dbReference type="PANTHER" id="PTHR16263">
    <property type="entry name" value="TETRATRICOPEPTIDE REPEAT PROTEIN 38"/>
    <property type="match status" value="1"/>
</dbReference>
<protein>
    <recommendedName>
        <fullName evidence="2">Tetratricopeptide repeat protein 38</fullName>
    </recommendedName>
</protein>
<sequence>MSEIRVDRWGVPVRAADGGAVGVLDQAIEDLVGLTGDPVGGAEAAIAADGELALARIFRAYLALYATTADGVAQAGQLLEPLGPADASPAASREAHHLAAARAWADGDWHAATRALRRALVANPRDLLALKIAQDLSFFLGDRRELRDLVARVLPAWPETDPAWGFVQGMYAFGLEENADYRAAEDAARRALARGPRDVWAVHALAHVFEMEGSLPEGVAFLTSSAPDWRDSYFAVHNWWHLGLYLLEQGRADDALALYDERVRAVSSTEWLDIVDAAALLWRLALYGTDVTTRAAALATDIRDLVGGAPTYIFNDWHAVMAFGLAGDHARAAQVVAANRDLTAPANRQAAERAGHGLLTAFSAFADGEPRTAVDLLLDLRSDAHAVGGSHAQRDIIDLTLIAAAARSGQAGLARALVTERVARKPPAEPSARALLAANGGDDTWLTW</sequence>
<evidence type="ECO:0000256" key="4">
    <source>
        <dbReference type="ARBA" id="ARBA00022803"/>
    </source>
</evidence>
<evidence type="ECO:0000256" key="2">
    <source>
        <dbReference type="ARBA" id="ARBA00019992"/>
    </source>
</evidence>
<dbReference type="HOGENOM" id="CLU_029972_1_2_11"/>
<dbReference type="STRING" id="298654.FraEuI1c_3501"/>
<comment type="similarity">
    <text evidence="1">Belongs to the TTC38 family.</text>
</comment>
<organism evidence="5 6">
    <name type="scientific">Pseudofrankia inefficax (strain DSM 45817 / CECT 9037 / DDB 130130 / EuI1c)</name>
    <name type="common">Frankia inefficax</name>
    <dbReference type="NCBI Taxonomy" id="298654"/>
    <lineage>
        <taxon>Bacteria</taxon>
        <taxon>Bacillati</taxon>
        <taxon>Actinomycetota</taxon>
        <taxon>Actinomycetes</taxon>
        <taxon>Frankiales</taxon>
        <taxon>Frankiaceae</taxon>
        <taxon>Pseudofrankia</taxon>
    </lineage>
</organism>
<dbReference type="OrthoDB" id="9815900at2"/>
<evidence type="ECO:0000313" key="6">
    <source>
        <dbReference type="Proteomes" id="UP000002484"/>
    </source>
</evidence>
<evidence type="ECO:0000256" key="1">
    <source>
        <dbReference type="ARBA" id="ARBA00005857"/>
    </source>
</evidence>
<dbReference type="EMBL" id="CP002299">
    <property type="protein sequence ID" value="ADP81510.1"/>
    <property type="molecule type" value="Genomic_DNA"/>
</dbReference>
<evidence type="ECO:0000256" key="3">
    <source>
        <dbReference type="ARBA" id="ARBA00022737"/>
    </source>
</evidence>
<dbReference type="eggNOG" id="COG0457">
    <property type="taxonomic scope" value="Bacteria"/>
</dbReference>
<dbReference type="Proteomes" id="UP000002484">
    <property type="component" value="Chromosome"/>
</dbReference>
<dbReference type="RefSeq" id="WP_013424628.1">
    <property type="nucleotide sequence ID" value="NC_014666.1"/>
</dbReference>
<evidence type="ECO:0000313" key="5">
    <source>
        <dbReference type="EMBL" id="ADP81510.1"/>
    </source>
</evidence>
<dbReference type="KEGG" id="fri:FraEuI1c_3501"/>
<dbReference type="Gene3D" id="1.25.40.10">
    <property type="entry name" value="Tetratricopeptide repeat domain"/>
    <property type="match status" value="1"/>
</dbReference>
<dbReference type="InParanoid" id="E3IZ83"/>
<dbReference type="InterPro" id="IPR011990">
    <property type="entry name" value="TPR-like_helical_dom_sf"/>
</dbReference>
<gene>
    <name evidence="5" type="ordered locus">FraEuI1c_3501</name>
</gene>
<dbReference type="PANTHER" id="PTHR16263:SF4">
    <property type="entry name" value="TETRATRICOPEPTIDE REPEAT PROTEIN 38"/>
    <property type="match status" value="1"/>
</dbReference>
<keyword evidence="6" id="KW-1185">Reference proteome</keyword>
<proteinExistence type="inferred from homology"/>
<dbReference type="AlphaFoldDB" id="E3IZ83"/>